<dbReference type="InterPro" id="IPR036388">
    <property type="entry name" value="WH-like_DNA-bd_sf"/>
</dbReference>
<evidence type="ECO:0000259" key="1">
    <source>
        <dbReference type="Pfam" id="PF01022"/>
    </source>
</evidence>
<dbReference type="KEGG" id="buo:BRPE64_CCDS02600"/>
<dbReference type="Proteomes" id="UP000013966">
    <property type="component" value="Chromosome 3"/>
</dbReference>
<dbReference type="InterPro" id="IPR001845">
    <property type="entry name" value="HTH_ArsR_DNA-bd_dom"/>
</dbReference>
<name>R4WNX5_9BURK</name>
<reference evidence="2 3" key="2">
    <citation type="journal article" date="2018" name="Int. J. Syst. Evol. Microbiol.">
        <title>Burkholderia insecticola sp. nov., a gut symbiotic bacterium of the bean bug Riptortus pedestris.</title>
        <authorList>
            <person name="Takeshita K."/>
            <person name="Tamaki H."/>
            <person name="Ohbayashi T."/>
            <person name="Meng X.-Y."/>
            <person name="Sone T."/>
            <person name="Mitani Y."/>
            <person name="Peeters C."/>
            <person name="Kikuchi Y."/>
            <person name="Vandamme P."/>
        </authorList>
    </citation>
    <scope>NUCLEOTIDE SEQUENCE [LARGE SCALE GENOMIC DNA]</scope>
    <source>
        <strain evidence="2">RPE64</strain>
    </source>
</reference>
<evidence type="ECO:0000313" key="3">
    <source>
        <dbReference type="Proteomes" id="UP000013966"/>
    </source>
</evidence>
<dbReference type="GO" id="GO:0006355">
    <property type="term" value="P:regulation of DNA-templated transcription"/>
    <property type="evidence" value="ECO:0007669"/>
    <property type="project" value="InterPro"/>
</dbReference>
<proteinExistence type="predicted"/>
<keyword evidence="3" id="KW-1185">Reference proteome</keyword>
<dbReference type="OrthoDB" id="8545200at2"/>
<protein>
    <submittedName>
        <fullName evidence="2">Putative transcriptional regulator</fullName>
    </submittedName>
</protein>
<sequence>MATDPISSTRQGILDQLLEHKSGLTVDEIIAAIGLSRTAVNQHLIALERRNFIRKSAPRKTGGRPVQTYVLTQEGTNQFPKQYSWFSALLVSTLRNELGPERLDRYMFDLGMATSASLIPRLLGKTRSERITETVKIMNEAGFRASEIEPEGLSKLPRVECTNCVYHDLTRDHPEVCRFDIGFLSGLMGTEVEHQTCMQRGGEACRFRFKPFA</sequence>
<feature type="domain" description="HTH arsR-type" evidence="1">
    <location>
        <begin position="8"/>
        <end position="55"/>
    </location>
</feature>
<evidence type="ECO:0000313" key="2">
    <source>
        <dbReference type="EMBL" id="BAN26343.1"/>
    </source>
</evidence>
<dbReference type="InterPro" id="IPR011991">
    <property type="entry name" value="ArsR-like_HTH"/>
</dbReference>
<dbReference type="SUPFAM" id="SSF46785">
    <property type="entry name" value="Winged helix' DNA-binding domain"/>
    <property type="match status" value="1"/>
</dbReference>
<dbReference type="PATRIC" id="fig|758793.3.peg.4583"/>
<dbReference type="Gene3D" id="3.30.1380.20">
    <property type="entry name" value="Trafficking protein particle complex subunit 3"/>
    <property type="match status" value="1"/>
</dbReference>
<dbReference type="Gene3D" id="1.10.10.10">
    <property type="entry name" value="Winged helix-like DNA-binding domain superfamily/Winged helix DNA-binding domain"/>
    <property type="match status" value="1"/>
</dbReference>
<dbReference type="STRING" id="758793.BRPE64_CCDS02600"/>
<dbReference type="RefSeq" id="WP_016347053.1">
    <property type="nucleotide sequence ID" value="NC_021288.1"/>
</dbReference>
<dbReference type="AlphaFoldDB" id="R4WNX5"/>
<gene>
    <name evidence="2" type="ORF">BRPE64_CCDS02600</name>
</gene>
<organism evidence="2 3">
    <name type="scientific">Caballeronia insecticola</name>
    <dbReference type="NCBI Taxonomy" id="758793"/>
    <lineage>
        <taxon>Bacteria</taxon>
        <taxon>Pseudomonadati</taxon>
        <taxon>Pseudomonadota</taxon>
        <taxon>Betaproteobacteria</taxon>
        <taxon>Burkholderiales</taxon>
        <taxon>Burkholderiaceae</taxon>
        <taxon>Caballeronia</taxon>
    </lineage>
</organism>
<accession>R4WNX5</accession>
<dbReference type="EMBL" id="AP013060">
    <property type="protein sequence ID" value="BAN26343.1"/>
    <property type="molecule type" value="Genomic_DNA"/>
</dbReference>
<dbReference type="HOGENOM" id="CLU_078469_3_1_4"/>
<dbReference type="InterPro" id="IPR036390">
    <property type="entry name" value="WH_DNA-bd_sf"/>
</dbReference>
<dbReference type="CDD" id="cd00090">
    <property type="entry name" value="HTH_ARSR"/>
    <property type="match status" value="1"/>
</dbReference>
<dbReference type="Pfam" id="PF01022">
    <property type="entry name" value="HTH_5"/>
    <property type="match status" value="1"/>
</dbReference>
<dbReference type="GO" id="GO:0003677">
    <property type="term" value="F:DNA binding"/>
    <property type="evidence" value="ECO:0007669"/>
    <property type="project" value="InterPro"/>
</dbReference>
<reference evidence="2 3" key="1">
    <citation type="journal article" date="2013" name="Genome Announc.">
        <title>Complete Genome Sequence of Burkholderia sp. Strain RPE64, Bacterial Symbiont of the Bean Bug Riptortus pedestris.</title>
        <authorList>
            <person name="Shibata T.F."/>
            <person name="Maeda T."/>
            <person name="Nikoh N."/>
            <person name="Yamaguchi K."/>
            <person name="Oshima K."/>
            <person name="Hattori M."/>
            <person name="Nishiyama T."/>
            <person name="Hasebe M."/>
            <person name="Fukatsu T."/>
            <person name="Kikuchi Y."/>
            <person name="Shigenobu S."/>
        </authorList>
    </citation>
    <scope>NUCLEOTIDE SEQUENCE [LARGE SCALE GENOMIC DNA]</scope>
</reference>